<organism evidence="2 3">
    <name type="scientific">Trametes coccinea (strain BRFM310)</name>
    <name type="common">Pycnoporus coccineus</name>
    <dbReference type="NCBI Taxonomy" id="1353009"/>
    <lineage>
        <taxon>Eukaryota</taxon>
        <taxon>Fungi</taxon>
        <taxon>Dikarya</taxon>
        <taxon>Basidiomycota</taxon>
        <taxon>Agaricomycotina</taxon>
        <taxon>Agaricomycetes</taxon>
        <taxon>Polyporales</taxon>
        <taxon>Polyporaceae</taxon>
        <taxon>Trametes</taxon>
    </lineage>
</organism>
<dbReference type="Proteomes" id="UP000193067">
    <property type="component" value="Unassembled WGS sequence"/>
</dbReference>
<protein>
    <submittedName>
        <fullName evidence="2">Uncharacterized protein</fullName>
    </submittedName>
</protein>
<gene>
    <name evidence="2" type="ORF">PYCCODRAFT_283678</name>
</gene>
<dbReference type="AlphaFoldDB" id="A0A1Y2IPI3"/>
<accession>A0A1Y2IPI3</accession>
<keyword evidence="3" id="KW-1185">Reference proteome</keyword>
<sequence>MRWPRSCDMKPRGSRCAGLRGDETLELAIRRRARSPCSEHSAWILAGGLGPGTRHARQSPTLSLPFSLSHPHRSVHYRDGGSNTLLAREPLPNLLYCTTFQPSSSVRPRRSWTSDPPSARFLIPSRALTPTIFSPSPASSCPQTHRLSDSQTWQKVPSPRTPHPRHSPGHAPPVLKLKLSRPVPLRLTSPVSEYEDEDEDEDEDAVVVVAYESSLRELLPVTTAEARRGWLRPFPRPGSRPRDDHNSGRVLGQV</sequence>
<evidence type="ECO:0000313" key="2">
    <source>
        <dbReference type="EMBL" id="OSD03025.1"/>
    </source>
</evidence>
<name>A0A1Y2IPI3_TRAC3</name>
<feature type="compositionally biased region" description="Polar residues" evidence="1">
    <location>
        <begin position="133"/>
        <end position="155"/>
    </location>
</feature>
<evidence type="ECO:0000256" key="1">
    <source>
        <dbReference type="SAM" id="MobiDB-lite"/>
    </source>
</evidence>
<feature type="region of interest" description="Disordered" evidence="1">
    <location>
        <begin position="230"/>
        <end position="254"/>
    </location>
</feature>
<reference evidence="2 3" key="1">
    <citation type="journal article" date="2015" name="Biotechnol. Biofuels">
        <title>Enhanced degradation of softwood versus hardwood by the white-rot fungus Pycnoporus coccineus.</title>
        <authorList>
            <person name="Couturier M."/>
            <person name="Navarro D."/>
            <person name="Chevret D."/>
            <person name="Henrissat B."/>
            <person name="Piumi F."/>
            <person name="Ruiz-Duenas F.J."/>
            <person name="Martinez A.T."/>
            <person name="Grigoriev I.V."/>
            <person name="Riley R."/>
            <person name="Lipzen A."/>
            <person name="Berrin J.G."/>
            <person name="Master E.R."/>
            <person name="Rosso M.N."/>
        </authorList>
    </citation>
    <scope>NUCLEOTIDE SEQUENCE [LARGE SCALE GENOMIC DNA]</scope>
    <source>
        <strain evidence="2 3">BRFM310</strain>
    </source>
</reference>
<evidence type="ECO:0000313" key="3">
    <source>
        <dbReference type="Proteomes" id="UP000193067"/>
    </source>
</evidence>
<dbReference type="EMBL" id="KZ084102">
    <property type="protein sequence ID" value="OSD03025.1"/>
    <property type="molecule type" value="Genomic_DNA"/>
</dbReference>
<feature type="region of interest" description="Disordered" evidence="1">
    <location>
        <begin position="133"/>
        <end position="176"/>
    </location>
</feature>
<proteinExistence type="predicted"/>